<protein>
    <submittedName>
        <fullName evidence="2">Tape measure protein</fullName>
    </submittedName>
</protein>
<keyword evidence="3" id="KW-1185">Reference proteome</keyword>
<dbReference type="RefSeq" id="WP_250063826.1">
    <property type="nucleotide sequence ID" value="NZ_JAMJPK010000011.1"/>
</dbReference>
<feature type="domain" description="Tape measure protein N-terminal" evidence="1">
    <location>
        <begin position="158"/>
        <end position="347"/>
    </location>
</feature>
<accession>A0ABT0T614</accession>
<dbReference type="Proteomes" id="UP001165369">
    <property type="component" value="Unassembled WGS sequence"/>
</dbReference>
<gene>
    <name evidence="2" type="ORF">M8009_18290</name>
</gene>
<evidence type="ECO:0000259" key="1">
    <source>
        <dbReference type="Pfam" id="PF20155"/>
    </source>
</evidence>
<name>A0ABT0T614_9GAMM</name>
<dbReference type="NCBIfam" id="TIGR02675">
    <property type="entry name" value="tape_meas_nterm"/>
    <property type="match status" value="1"/>
</dbReference>
<evidence type="ECO:0000313" key="2">
    <source>
        <dbReference type="EMBL" id="MCL7942232.1"/>
    </source>
</evidence>
<dbReference type="InterPro" id="IPR013491">
    <property type="entry name" value="Tape_meas_N"/>
</dbReference>
<organism evidence="2 3">
    <name type="scientific">Halomonas gemina</name>
    <dbReference type="NCBI Taxonomy" id="2945105"/>
    <lineage>
        <taxon>Bacteria</taxon>
        <taxon>Pseudomonadati</taxon>
        <taxon>Pseudomonadota</taxon>
        <taxon>Gammaproteobacteria</taxon>
        <taxon>Oceanospirillales</taxon>
        <taxon>Halomonadaceae</taxon>
        <taxon>Halomonas</taxon>
    </lineage>
</organism>
<proteinExistence type="predicted"/>
<evidence type="ECO:0000313" key="3">
    <source>
        <dbReference type="Proteomes" id="UP001165369"/>
    </source>
</evidence>
<comment type="caution">
    <text evidence="2">The sequence shown here is derived from an EMBL/GenBank/DDBJ whole genome shotgun (WGS) entry which is preliminary data.</text>
</comment>
<sequence length="738" mass="80653">MSQIASLFANLGFTIDTRNLDKFERSLTDTAKKVNRFGDGVRRSTAPVKKQVAGITALQKRYNKLGGALSQVRQDFSKINQAYRAGDISLEKRKRLLTDINNRYRELKRSTDSATYAQKRYNRTPTKQRQSIRERSRSVLPTVASAAAGGYAAIRSSQAYQTYQGIQSGLVAATGSRQQAIKDFEYLVKLSKDLGTFIGDSSQSFMQLSAAAKGTTLEGEGVRGIFTAVSSYSRVLNLSATQMEGVYRGLTQTISKGQLYSEEVRGQIGEALPGFIQALARSTGYIKEDGNADVAALNKAMELGQIQAEDVYPELSEELMRMANAGGALEEAMNNTGAAFGRFRTNAWLANKTLNDSGFDKAIRNVVNQSSEAIVRAEPLWMALGAASVHLGNMLETPIELFGALNMHLPKVTEFVGENELAFKGLGAAITATVKPLRTLFLLFVGVQALSDLLIDFDRDRSMAEWAVQLGLIAGLLYALKGPLKMVGRMFGGILGTVTKIGTATSKIPKTLPGAAAKETAKATTKRVPGLAQVWSAWEAAKIGIDVYNEYDKAKDEAPKDWITRRAEERGIDVTVDSEPFFDRVKGWFESGTNDPLPVHSVEVLPYNPAPINPPELNIPKPEVFHQLNDSNIDEYFKSLKGLSLPEIDVSVASPKLDLSFLKDLLGGGFQPYDSSTLQPNTNNRQESTYNIDAPITVNVEGSNMDAQDLAGEISSQFERHFNSVLRSSSASQQMVEK</sequence>
<dbReference type="Pfam" id="PF20155">
    <property type="entry name" value="TMP_3"/>
    <property type="match status" value="1"/>
</dbReference>
<reference evidence="2" key="1">
    <citation type="submission" date="2022-05" db="EMBL/GenBank/DDBJ databases">
        <title>Halomonas geminus sp. nov. and Halomonas llamarensis sp. nov. isolated from high-altitude salars of the Atacama Desert.</title>
        <authorList>
            <person name="Hintersatz C."/>
            <person name="Rojas L.A."/>
            <person name="Wei T.-S."/>
            <person name="Kutschke S."/>
            <person name="Lehmann F."/>
            <person name="Jain R."/>
            <person name="Pollmann K."/>
        </authorList>
    </citation>
    <scope>NUCLEOTIDE SEQUENCE</scope>
    <source>
        <strain evidence="2">ATCH28</strain>
    </source>
</reference>
<dbReference type="EMBL" id="JAMJPK010000011">
    <property type="protein sequence ID" value="MCL7942232.1"/>
    <property type="molecule type" value="Genomic_DNA"/>
</dbReference>